<keyword evidence="4" id="KW-1185">Reference proteome</keyword>
<feature type="signal peptide" evidence="2">
    <location>
        <begin position="1"/>
        <end position="22"/>
    </location>
</feature>
<evidence type="ECO:0000256" key="1">
    <source>
        <dbReference type="SAM" id="MobiDB-lite"/>
    </source>
</evidence>
<feature type="compositionally biased region" description="Polar residues" evidence="1">
    <location>
        <begin position="34"/>
        <end position="43"/>
    </location>
</feature>
<proteinExistence type="predicted"/>
<dbReference type="RefSeq" id="WP_129482638.1">
    <property type="nucleotide sequence ID" value="NZ_CP099397.1"/>
</dbReference>
<reference evidence="3" key="1">
    <citation type="submission" date="2022-06" db="EMBL/GenBank/DDBJ databases">
        <title>Complete genome of Pseudomonas hydrolytica DSWY01T.</title>
        <authorList>
            <person name="Jung J."/>
            <person name="Jeon C.O."/>
        </authorList>
    </citation>
    <scope>NUCLEOTIDE SEQUENCE</scope>
    <source>
        <strain evidence="3">DSWY01</strain>
    </source>
</reference>
<feature type="chain" id="PRO_5045386041" evidence="2">
    <location>
        <begin position="23"/>
        <end position="103"/>
    </location>
</feature>
<gene>
    <name evidence="3" type="ORF">L1F06_011070</name>
</gene>
<dbReference type="EMBL" id="CP099397">
    <property type="protein sequence ID" value="USR41928.1"/>
    <property type="molecule type" value="Genomic_DNA"/>
</dbReference>
<evidence type="ECO:0000313" key="3">
    <source>
        <dbReference type="EMBL" id="USR41928.1"/>
    </source>
</evidence>
<accession>A0ABY5AE58</accession>
<protein>
    <submittedName>
        <fullName evidence="3">Uncharacterized protein</fullName>
    </submittedName>
</protein>
<evidence type="ECO:0000313" key="4">
    <source>
        <dbReference type="Proteomes" id="UP001054897"/>
    </source>
</evidence>
<keyword evidence="2" id="KW-0732">Signal</keyword>
<dbReference type="GeneID" id="300081519"/>
<sequence>MSQAHLALLLCSAFALSSHAHAQAPAGTEESGRGSVSSPSGNPAPQEELETYRDADGKVRTQDGRPVNTRDGNMTNDGKRDDSPERSGPGGTLDDATDPAAIK</sequence>
<dbReference type="Proteomes" id="UP001054897">
    <property type="component" value="Chromosome"/>
</dbReference>
<name>A0ABY5AE58_9GAMM</name>
<feature type="compositionally biased region" description="Basic and acidic residues" evidence="1">
    <location>
        <begin position="50"/>
        <end position="63"/>
    </location>
</feature>
<feature type="region of interest" description="Disordered" evidence="1">
    <location>
        <begin position="19"/>
        <end position="103"/>
    </location>
</feature>
<organism evidence="3 4">
    <name type="scientific">Ectopseudomonas hydrolytica</name>
    <dbReference type="NCBI Taxonomy" id="2493633"/>
    <lineage>
        <taxon>Bacteria</taxon>
        <taxon>Pseudomonadati</taxon>
        <taxon>Pseudomonadota</taxon>
        <taxon>Gammaproteobacteria</taxon>
        <taxon>Pseudomonadales</taxon>
        <taxon>Pseudomonadaceae</taxon>
        <taxon>Ectopseudomonas</taxon>
    </lineage>
</organism>
<evidence type="ECO:0000256" key="2">
    <source>
        <dbReference type="SAM" id="SignalP"/>
    </source>
</evidence>